<dbReference type="Proteomes" id="UP000601435">
    <property type="component" value="Unassembled WGS sequence"/>
</dbReference>
<evidence type="ECO:0000256" key="6">
    <source>
        <dbReference type="SAM" id="Phobius"/>
    </source>
</evidence>
<evidence type="ECO:0000259" key="7">
    <source>
        <dbReference type="Pfam" id="PF00520"/>
    </source>
</evidence>
<name>A0A812SBC9_9DINO</name>
<keyword evidence="9" id="KW-1185">Reference proteome</keyword>
<evidence type="ECO:0000313" key="8">
    <source>
        <dbReference type="EMBL" id="CAE7473731.1"/>
    </source>
</evidence>
<dbReference type="PANTHER" id="PTHR10037:SF62">
    <property type="entry name" value="SODIUM CHANNEL PROTEIN 60E"/>
    <property type="match status" value="1"/>
</dbReference>
<feature type="region of interest" description="Disordered" evidence="5">
    <location>
        <begin position="75"/>
        <end position="106"/>
    </location>
</feature>
<dbReference type="OrthoDB" id="2984333at2759"/>
<comment type="caution">
    <text evidence="8">The sequence shown here is derived from an EMBL/GenBank/DDBJ whole genome shotgun (WGS) entry which is preliminary data.</text>
</comment>
<feature type="transmembrane region" description="Helical" evidence="6">
    <location>
        <begin position="374"/>
        <end position="398"/>
    </location>
</feature>
<feature type="transmembrane region" description="Helical" evidence="6">
    <location>
        <begin position="308"/>
        <end position="328"/>
    </location>
</feature>
<feature type="transmembrane region" description="Helical" evidence="6">
    <location>
        <begin position="460"/>
        <end position="481"/>
    </location>
</feature>
<feature type="transmembrane region" description="Helical" evidence="6">
    <location>
        <begin position="419"/>
        <end position="440"/>
    </location>
</feature>
<feature type="domain" description="Ion transport" evidence="7">
    <location>
        <begin position="241"/>
        <end position="482"/>
    </location>
</feature>
<dbReference type="PANTHER" id="PTHR10037">
    <property type="entry name" value="VOLTAGE-GATED CATION CHANNEL CALCIUM AND SODIUM"/>
    <property type="match status" value="1"/>
</dbReference>
<dbReference type="InterPro" id="IPR043203">
    <property type="entry name" value="VGCC_Ca_Na"/>
</dbReference>
<evidence type="ECO:0000256" key="4">
    <source>
        <dbReference type="ARBA" id="ARBA00023136"/>
    </source>
</evidence>
<keyword evidence="3 6" id="KW-1133">Transmembrane helix</keyword>
<reference evidence="8" key="1">
    <citation type="submission" date="2021-02" db="EMBL/GenBank/DDBJ databases">
        <authorList>
            <person name="Dougan E. K."/>
            <person name="Rhodes N."/>
            <person name="Thang M."/>
            <person name="Chan C."/>
        </authorList>
    </citation>
    <scope>NUCLEOTIDE SEQUENCE</scope>
</reference>
<gene>
    <name evidence="8" type="primary">Scn5a</name>
    <name evidence="8" type="ORF">SNEC2469_LOCUS13378</name>
</gene>
<feature type="region of interest" description="Disordered" evidence="5">
    <location>
        <begin position="1"/>
        <end position="21"/>
    </location>
</feature>
<dbReference type="Gene3D" id="1.20.120.350">
    <property type="entry name" value="Voltage-gated potassium channels. Chain C"/>
    <property type="match status" value="1"/>
</dbReference>
<comment type="subcellular location">
    <subcellularLocation>
        <location evidence="1">Membrane</location>
        <topology evidence="1">Multi-pass membrane protein</topology>
    </subcellularLocation>
</comment>
<keyword evidence="2 6" id="KW-0812">Transmembrane</keyword>
<dbReference type="InterPro" id="IPR027359">
    <property type="entry name" value="Volt_channel_dom_sf"/>
</dbReference>
<feature type="transmembrane region" description="Helical" evidence="6">
    <location>
        <begin position="274"/>
        <end position="296"/>
    </location>
</feature>
<dbReference type="InterPro" id="IPR005821">
    <property type="entry name" value="Ion_trans_dom"/>
</dbReference>
<protein>
    <submittedName>
        <fullName evidence="8">Scn5a protein</fullName>
    </submittedName>
</protein>
<evidence type="ECO:0000256" key="5">
    <source>
        <dbReference type="SAM" id="MobiDB-lite"/>
    </source>
</evidence>
<sequence>GHLDDNDLSPRSNNNMLDEADEASRWQRLRWSLQDIYEEQKACLDSFHALLDGSEYISPGSPAEGRELAAEFTQNRLPRMQEKNEKDEPGSPGTAGGRSLIGRTSRQPIHNARMQAFLRTSRQFSRTALVEATSLGLGGECPKCQEARTLGIPKNGACEHGESKEVSQNPTMGNTHAINVRDLISSRGTADSAMFARGSIWEKLFAEEEYSAFGEDHHHHQDHHSLWIRIRYWCYRVASKKIFDYIMGVIILANAVSVGLEVQYSLQSGEDTGWMYWLDFAFVMIYILEFLVRLLAWGLHKCFTDPWCLLDFSLVCVGVLSLIAQPLGLQVKELESLLVVRSLRLVRLIRALRLLKQFRTVWRLVNGLLTSANAMVSTLVLVVLTLYIAACLGIEIITKDTDSCLAKDLNQQNTETGDIVVKYFGTLPSTLLTLASFVTLDSVAPIYFPLILHKPLLGLYFFFIILFVSIALMNLVTAVLVEGALENASADKELEKLDLQVAAVLPHRRSSATCNSQHIVPTWHAHSQTREEETKSVACADVQEKLKSQMPRFRGSGMKRQPCSVVTLMLE</sequence>
<feature type="transmembrane region" description="Helical" evidence="6">
    <location>
        <begin position="242"/>
        <end position="262"/>
    </location>
</feature>
<accession>A0A812SBC9</accession>
<dbReference type="AlphaFoldDB" id="A0A812SBC9"/>
<organism evidence="8 9">
    <name type="scientific">Symbiodinium necroappetens</name>
    <dbReference type="NCBI Taxonomy" id="1628268"/>
    <lineage>
        <taxon>Eukaryota</taxon>
        <taxon>Sar</taxon>
        <taxon>Alveolata</taxon>
        <taxon>Dinophyceae</taxon>
        <taxon>Suessiales</taxon>
        <taxon>Symbiodiniaceae</taxon>
        <taxon>Symbiodinium</taxon>
    </lineage>
</organism>
<dbReference type="EMBL" id="CAJNJA010021315">
    <property type="protein sequence ID" value="CAE7473731.1"/>
    <property type="molecule type" value="Genomic_DNA"/>
</dbReference>
<evidence type="ECO:0000256" key="2">
    <source>
        <dbReference type="ARBA" id="ARBA00022692"/>
    </source>
</evidence>
<proteinExistence type="predicted"/>
<feature type="compositionally biased region" description="Basic and acidic residues" evidence="5">
    <location>
        <begin position="79"/>
        <end position="89"/>
    </location>
</feature>
<keyword evidence="4 6" id="KW-0472">Membrane</keyword>
<evidence type="ECO:0000256" key="3">
    <source>
        <dbReference type="ARBA" id="ARBA00022989"/>
    </source>
</evidence>
<dbReference type="GO" id="GO:0005248">
    <property type="term" value="F:voltage-gated sodium channel activity"/>
    <property type="evidence" value="ECO:0007669"/>
    <property type="project" value="TreeGrafter"/>
</dbReference>
<evidence type="ECO:0000256" key="1">
    <source>
        <dbReference type="ARBA" id="ARBA00004141"/>
    </source>
</evidence>
<dbReference type="Gene3D" id="1.10.287.70">
    <property type="match status" value="1"/>
</dbReference>
<dbReference type="Pfam" id="PF00520">
    <property type="entry name" value="Ion_trans"/>
    <property type="match status" value="1"/>
</dbReference>
<dbReference type="SUPFAM" id="SSF81324">
    <property type="entry name" value="Voltage-gated potassium channels"/>
    <property type="match status" value="1"/>
</dbReference>
<feature type="non-terminal residue" evidence="8">
    <location>
        <position position="1"/>
    </location>
</feature>
<evidence type="ECO:0000313" key="9">
    <source>
        <dbReference type="Proteomes" id="UP000601435"/>
    </source>
</evidence>
<dbReference type="GO" id="GO:0001518">
    <property type="term" value="C:voltage-gated sodium channel complex"/>
    <property type="evidence" value="ECO:0007669"/>
    <property type="project" value="TreeGrafter"/>
</dbReference>